<feature type="domain" description="ABM" evidence="1">
    <location>
        <begin position="3"/>
        <end position="95"/>
    </location>
</feature>
<keyword evidence="2" id="KW-0503">Monooxygenase</keyword>
<dbReference type="GO" id="GO:0004497">
    <property type="term" value="F:monooxygenase activity"/>
    <property type="evidence" value="ECO:0007669"/>
    <property type="project" value="UniProtKB-KW"/>
</dbReference>
<evidence type="ECO:0000259" key="1">
    <source>
        <dbReference type="PROSITE" id="PS51725"/>
    </source>
</evidence>
<dbReference type="InterPro" id="IPR011008">
    <property type="entry name" value="Dimeric_a/b-barrel"/>
</dbReference>
<dbReference type="Proteomes" id="UP000318704">
    <property type="component" value="Chromosome"/>
</dbReference>
<dbReference type="Gene3D" id="3.30.70.100">
    <property type="match status" value="1"/>
</dbReference>
<evidence type="ECO:0000313" key="2">
    <source>
        <dbReference type="EMBL" id="QDT95905.1"/>
    </source>
</evidence>
<dbReference type="PROSITE" id="PS51725">
    <property type="entry name" value="ABM"/>
    <property type="match status" value="1"/>
</dbReference>
<dbReference type="EMBL" id="CP037920">
    <property type="protein sequence ID" value="QDT95905.1"/>
    <property type="molecule type" value="Genomic_DNA"/>
</dbReference>
<proteinExistence type="predicted"/>
<dbReference type="RefSeq" id="WP_197998789.1">
    <property type="nucleotide sequence ID" value="NZ_CP037920.1"/>
</dbReference>
<protein>
    <submittedName>
        <fullName evidence="2">Antibiotic biosynthesis monooxygenase</fullName>
    </submittedName>
</protein>
<accession>A0A517VSB6</accession>
<dbReference type="SUPFAM" id="SSF54909">
    <property type="entry name" value="Dimeric alpha+beta barrel"/>
    <property type="match status" value="1"/>
</dbReference>
<dbReference type="InterPro" id="IPR007138">
    <property type="entry name" value="ABM_dom"/>
</dbReference>
<dbReference type="AlphaFoldDB" id="A0A517VSB6"/>
<name>A0A517VSB6_9PLAN</name>
<gene>
    <name evidence="2" type="ORF">V144x_13540</name>
</gene>
<sequence length="97" mass="11051">MSVTLLNPFEVPEGKEAEAIEYWERGADVMRKSPGFISTRLHRAISSDARFHLINMAEWESPAHFVAAIESDEFKEAIAEGRETFPHFPGLYEVVRT</sequence>
<organism evidence="2 3">
    <name type="scientific">Gimesia aquarii</name>
    <dbReference type="NCBI Taxonomy" id="2527964"/>
    <lineage>
        <taxon>Bacteria</taxon>
        <taxon>Pseudomonadati</taxon>
        <taxon>Planctomycetota</taxon>
        <taxon>Planctomycetia</taxon>
        <taxon>Planctomycetales</taxon>
        <taxon>Planctomycetaceae</taxon>
        <taxon>Gimesia</taxon>
    </lineage>
</organism>
<keyword evidence="2" id="KW-0560">Oxidoreductase</keyword>
<evidence type="ECO:0000313" key="3">
    <source>
        <dbReference type="Proteomes" id="UP000318704"/>
    </source>
</evidence>
<dbReference type="KEGG" id="gaw:V144x_13540"/>
<dbReference type="Pfam" id="PF03992">
    <property type="entry name" value="ABM"/>
    <property type="match status" value="1"/>
</dbReference>
<reference evidence="2 3" key="1">
    <citation type="submission" date="2019-03" db="EMBL/GenBank/DDBJ databases">
        <title>Deep-cultivation of Planctomycetes and their phenomic and genomic characterization uncovers novel biology.</title>
        <authorList>
            <person name="Wiegand S."/>
            <person name="Jogler M."/>
            <person name="Boedeker C."/>
            <person name="Pinto D."/>
            <person name="Vollmers J."/>
            <person name="Rivas-Marin E."/>
            <person name="Kohn T."/>
            <person name="Peeters S.H."/>
            <person name="Heuer A."/>
            <person name="Rast P."/>
            <person name="Oberbeckmann S."/>
            <person name="Bunk B."/>
            <person name="Jeske O."/>
            <person name="Meyerdierks A."/>
            <person name="Storesund J.E."/>
            <person name="Kallscheuer N."/>
            <person name="Luecker S."/>
            <person name="Lage O.M."/>
            <person name="Pohl T."/>
            <person name="Merkel B.J."/>
            <person name="Hornburger P."/>
            <person name="Mueller R.-W."/>
            <person name="Bruemmer F."/>
            <person name="Labrenz M."/>
            <person name="Spormann A.M."/>
            <person name="Op den Camp H."/>
            <person name="Overmann J."/>
            <person name="Amann R."/>
            <person name="Jetten M.S.M."/>
            <person name="Mascher T."/>
            <person name="Medema M.H."/>
            <person name="Devos D.P."/>
            <person name="Kaster A.-K."/>
            <person name="Ovreas L."/>
            <person name="Rohde M."/>
            <person name="Galperin M.Y."/>
            <person name="Jogler C."/>
        </authorList>
    </citation>
    <scope>NUCLEOTIDE SEQUENCE [LARGE SCALE GENOMIC DNA]</scope>
    <source>
        <strain evidence="2 3">V144</strain>
    </source>
</reference>